<dbReference type="Pfam" id="PF13231">
    <property type="entry name" value="PMT_2"/>
    <property type="match status" value="1"/>
</dbReference>
<organism evidence="3 4">
    <name type="scientific">Candidatus Falkowbacteria bacterium CG02_land_8_20_14_3_00_36_14</name>
    <dbReference type="NCBI Taxonomy" id="1974560"/>
    <lineage>
        <taxon>Bacteria</taxon>
        <taxon>Candidatus Falkowiibacteriota</taxon>
    </lineage>
</organism>
<dbReference type="EMBL" id="PETS01000029">
    <property type="protein sequence ID" value="PIV51915.1"/>
    <property type="molecule type" value="Genomic_DNA"/>
</dbReference>
<feature type="transmembrane region" description="Helical" evidence="1">
    <location>
        <begin position="112"/>
        <end position="131"/>
    </location>
</feature>
<evidence type="ECO:0000259" key="2">
    <source>
        <dbReference type="Pfam" id="PF13231"/>
    </source>
</evidence>
<accession>A0A2M7DQ46</accession>
<feature type="transmembrane region" description="Helical" evidence="1">
    <location>
        <begin position="12"/>
        <end position="33"/>
    </location>
</feature>
<feature type="transmembrane region" description="Helical" evidence="1">
    <location>
        <begin position="140"/>
        <end position="157"/>
    </location>
</feature>
<reference evidence="4" key="1">
    <citation type="submission" date="2017-09" db="EMBL/GenBank/DDBJ databases">
        <title>Depth-based differentiation of microbial function through sediment-hosted aquifers and enrichment of novel symbionts in the deep terrestrial subsurface.</title>
        <authorList>
            <person name="Probst A.J."/>
            <person name="Ladd B."/>
            <person name="Jarett J.K."/>
            <person name="Geller-Mcgrath D.E."/>
            <person name="Sieber C.M.K."/>
            <person name="Emerson J.B."/>
            <person name="Anantharaman K."/>
            <person name="Thomas B.C."/>
            <person name="Malmstrom R."/>
            <person name="Stieglmeier M."/>
            <person name="Klingl A."/>
            <person name="Woyke T."/>
            <person name="Ryan C.M."/>
            <person name="Banfield J.F."/>
        </authorList>
    </citation>
    <scope>NUCLEOTIDE SEQUENCE [LARGE SCALE GENOMIC DNA]</scope>
</reference>
<feature type="domain" description="Glycosyltransferase RgtA/B/C/D-like" evidence="2">
    <location>
        <begin position="121"/>
        <end position="257"/>
    </location>
</feature>
<dbReference type="AlphaFoldDB" id="A0A2M7DQ46"/>
<protein>
    <recommendedName>
        <fullName evidence="2">Glycosyltransferase RgtA/B/C/D-like domain-containing protein</fullName>
    </recommendedName>
</protein>
<comment type="caution">
    <text evidence="3">The sequence shown here is derived from an EMBL/GenBank/DDBJ whole genome shotgun (WGS) entry which is preliminary data.</text>
</comment>
<evidence type="ECO:0000313" key="3">
    <source>
        <dbReference type="EMBL" id="PIV51915.1"/>
    </source>
</evidence>
<evidence type="ECO:0000256" key="1">
    <source>
        <dbReference type="SAM" id="Phobius"/>
    </source>
</evidence>
<feature type="transmembrane region" description="Helical" evidence="1">
    <location>
        <begin position="88"/>
        <end position="106"/>
    </location>
</feature>
<gene>
    <name evidence="3" type="ORF">COS18_01480</name>
</gene>
<feature type="transmembrane region" description="Helical" evidence="1">
    <location>
        <begin position="354"/>
        <end position="373"/>
    </location>
</feature>
<dbReference type="InterPro" id="IPR038731">
    <property type="entry name" value="RgtA/B/C-like"/>
</dbReference>
<feature type="transmembrane region" description="Helical" evidence="1">
    <location>
        <begin position="393"/>
        <end position="412"/>
    </location>
</feature>
<evidence type="ECO:0000313" key="4">
    <source>
        <dbReference type="Proteomes" id="UP000228896"/>
    </source>
</evidence>
<dbReference type="Proteomes" id="UP000228896">
    <property type="component" value="Unassembled WGS sequence"/>
</dbReference>
<feature type="transmembrane region" description="Helical" evidence="1">
    <location>
        <begin position="319"/>
        <end position="342"/>
    </location>
</feature>
<proteinExistence type="predicted"/>
<feature type="transmembrane region" description="Helical" evidence="1">
    <location>
        <begin position="240"/>
        <end position="257"/>
    </location>
</feature>
<keyword evidence="1" id="KW-1133">Transmembrane helix</keyword>
<feature type="transmembrane region" description="Helical" evidence="1">
    <location>
        <begin position="193"/>
        <end position="211"/>
    </location>
</feature>
<feature type="transmembrane region" description="Helical" evidence="1">
    <location>
        <begin position="163"/>
        <end position="181"/>
    </location>
</feature>
<name>A0A2M7DQ46_9BACT</name>
<feature type="transmembrane region" description="Helical" evidence="1">
    <location>
        <begin position="424"/>
        <end position="444"/>
    </location>
</feature>
<keyword evidence="1" id="KW-0812">Transmembrane</keyword>
<keyword evidence="1" id="KW-0472">Membrane</keyword>
<sequence length="561" mass="66171">MKLKEFIQKNTIYLILGFLSLCFFLSASSYNYLSQSDNFIKWGSPDETANYIFAKLYAQEGSMRFYEKYNLYANDIIHPRSMRSDAGIIKPVSFLGIILIFGKIASLTSYKVLPYLTPSLAAVGIIFYFLLLKNIFGPKISYLATLILIPFPAYIYYSVRSMFHNVLFVVLLIIGLYYAILMARKYGNSSRELGKYIYPALAGLFFGLAIITRTSELLWIIPLLLFLWIFNIKKIGFTKLIIFIIFLFLCFIPVLYWNQILYQSPFNGGYAQMNASISRLAAISTEMINPLSANKKLLVEFKNIIFYFGFHPLLSIKTIYYYFIKMFYWIFWPAIAGCFIFLYKWRQFEKKHWLYLLSYLIISAILLLYYGSWQFYDNPDQNQATIGNSYTRYWLPVYLGALPFVSIFILKLTRLFKKRLYINLSRFFIIILIYFVSIWFVLFGSEEGIITINKKNKDVKKEFNKVLELTENNAAIITKYHDKLLFPERKVIVGQFDNKDMNSQYRNLVNYIPVYYYNFTLPPIDFDYLNNKRLKEAGLRLAQKEEITEDFTLYRLMPIRE</sequence>